<evidence type="ECO:0000256" key="6">
    <source>
        <dbReference type="ARBA" id="ARBA00022692"/>
    </source>
</evidence>
<dbReference type="SMART" id="SM00387">
    <property type="entry name" value="HATPase_c"/>
    <property type="match status" value="1"/>
</dbReference>
<evidence type="ECO:0000256" key="9">
    <source>
        <dbReference type="ARBA" id="ARBA00022840"/>
    </source>
</evidence>
<dbReference type="InterPro" id="IPR036890">
    <property type="entry name" value="HATPase_C_sf"/>
</dbReference>
<gene>
    <name evidence="15" type="ORF">ENP34_08210</name>
</gene>
<feature type="domain" description="Histidine kinase" evidence="14">
    <location>
        <begin position="318"/>
        <end position="534"/>
    </location>
</feature>
<dbReference type="EC" id="2.7.13.3" evidence="3"/>
<dbReference type="PROSITE" id="PS50109">
    <property type="entry name" value="HIS_KIN"/>
    <property type="match status" value="1"/>
</dbReference>
<dbReference type="InterPro" id="IPR003661">
    <property type="entry name" value="HisK_dim/P_dom"/>
</dbReference>
<evidence type="ECO:0000256" key="2">
    <source>
        <dbReference type="ARBA" id="ARBA00004141"/>
    </source>
</evidence>
<evidence type="ECO:0000256" key="8">
    <source>
        <dbReference type="ARBA" id="ARBA00022777"/>
    </source>
</evidence>
<dbReference type="GO" id="GO:0000155">
    <property type="term" value="F:phosphorelay sensor kinase activity"/>
    <property type="evidence" value="ECO:0007669"/>
    <property type="project" value="InterPro"/>
</dbReference>
<evidence type="ECO:0000256" key="4">
    <source>
        <dbReference type="ARBA" id="ARBA00022553"/>
    </source>
</evidence>
<evidence type="ECO:0000256" key="5">
    <source>
        <dbReference type="ARBA" id="ARBA00022679"/>
    </source>
</evidence>
<keyword evidence="6 13" id="KW-0812">Transmembrane</keyword>
<dbReference type="FunFam" id="3.30.565.10:FF:000042">
    <property type="entry name" value="Two-component sensor histidine kinase KdpD"/>
    <property type="match status" value="1"/>
</dbReference>
<evidence type="ECO:0000256" key="13">
    <source>
        <dbReference type="SAM" id="Phobius"/>
    </source>
</evidence>
<dbReference type="SUPFAM" id="SSF47384">
    <property type="entry name" value="Homodimeric domain of signal transducing histidine kinase"/>
    <property type="match status" value="1"/>
</dbReference>
<accession>A0A831TCP0</accession>
<proteinExistence type="predicted"/>
<feature type="transmembrane region" description="Helical" evidence="13">
    <location>
        <begin position="58"/>
        <end position="85"/>
    </location>
</feature>
<dbReference type="GO" id="GO:0005524">
    <property type="term" value="F:ATP binding"/>
    <property type="evidence" value="ECO:0007669"/>
    <property type="project" value="UniProtKB-KW"/>
</dbReference>
<evidence type="ECO:0000256" key="7">
    <source>
        <dbReference type="ARBA" id="ARBA00022741"/>
    </source>
</evidence>
<keyword evidence="10 13" id="KW-1133">Transmembrane helix</keyword>
<dbReference type="GO" id="GO:0005886">
    <property type="term" value="C:plasma membrane"/>
    <property type="evidence" value="ECO:0007669"/>
    <property type="project" value="TreeGrafter"/>
</dbReference>
<evidence type="ECO:0000256" key="3">
    <source>
        <dbReference type="ARBA" id="ARBA00012438"/>
    </source>
</evidence>
<dbReference type="SUPFAM" id="SSF55781">
    <property type="entry name" value="GAF domain-like"/>
    <property type="match status" value="1"/>
</dbReference>
<keyword evidence="12 13" id="KW-0472">Membrane</keyword>
<dbReference type="InterPro" id="IPR004358">
    <property type="entry name" value="Sig_transdc_His_kin-like_C"/>
</dbReference>
<dbReference type="Pfam" id="PF01590">
    <property type="entry name" value="GAF"/>
    <property type="match status" value="1"/>
</dbReference>
<name>A0A831TCP0_9BACT</name>
<dbReference type="InterPro" id="IPR029016">
    <property type="entry name" value="GAF-like_dom_sf"/>
</dbReference>
<dbReference type="InterPro" id="IPR052023">
    <property type="entry name" value="Histidine_kinase_KdpD"/>
</dbReference>
<dbReference type="Gene3D" id="3.30.450.40">
    <property type="match status" value="1"/>
</dbReference>
<dbReference type="InterPro" id="IPR036097">
    <property type="entry name" value="HisK_dim/P_sf"/>
</dbReference>
<dbReference type="Pfam" id="PF02518">
    <property type="entry name" value="HATPase_c"/>
    <property type="match status" value="1"/>
</dbReference>
<evidence type="ECO:0000256" key="10">
    <source>
        <dbReference type="ARBA" id="ARBA00022989"/>
    </source>
</evidence>
<dbReference type="CDD" id="cd00075">
    <property type="entry name" value="HATPase"/>
    <property type="match status" value="1"/>
</dbReference>
<dbReference type="InterPro" id="IPR003594">
    <property type="entry name" value="HATPase_dom"/>
</dbReference>
<evidence type="ECO:0000259" key="14">
    <source>
        <dbReference type="PROSITE" id="PS50109"/>
    </source>
</evidence>
<dbReference type="InterPro" id="IPR038318">
    <property type="entry name" value="KdpD_sf"/>
</dbReference>
<reference evidence="15" key="1">
    <citation type="journal article" date="2020" name="mSystems">
        <title>Genome- and Community-Level Interaction Insights into Carbon Utilization and Element Cycling Functions of Hydrothermarchaeota in Hydrothermal Sediment.</title>
        <authorList>
            <person name="Zhou Z."/>
            <person name="Liu Y."/>
            <person name="Xu W."/>
            <person name="Pan J."/>
            <person name="Luo Z.H."/>
            <person name="Li M."/>
        </authorList>
    </citation>
    <scope>NUCLEOTIDE SEQUENCE [LARGE SCALE GENOMIC DNA]</scope>
    <source>
        <strain evidence="15">SpSt-210</strain>
    </source>
</reference>
<keyword evidence="8" id="KW-0418">Kinase</keyword>
<dbReference type="GO" id="GO:0042802">
    <property type="term" value="F:identical protein binding"/>
    <property type="evidence" value="ECO:0007669"/>
    <property type="project" value="UniProtKB-ARBA"/>
</dbReference>
<keyword evidence="5" id="KW-0808">Transferase</keyword>
<dbReference type="Pfam" id="PF00512">
    <property type="entry name" value="HisKA"/>
    <property type="match status" value="1"/>
</dbReference>
<dbReference type="InterPro" id="IPR005467">
    <property type="entry name" value="His_kinase_dom"/>
</dbReference>
<dbReference type="PANTHER" id="PTHR45569">
    <property type="entry name" value="SENSOR PROTEIN KDPD"/>
    <property type="match status" value="1"/>
</dbReference>
<keyword evidence="7" id="KW-0547">Nucleotide-binding</keyword>
<dbReference type="Gene3D" id="1.10.287.130">
    <property type="match status" value="1"/>
</dbReference>
<keyword evidence="4" id="KW-0597">Phosphoprotein</keyword>
<comment type="catalytic activity">
    <reaction evidence="1">
        <text>ATP + protein L-histidine = ADP + protein N-phospho-L-histidine.</text>
        <dbReference type="EC" id="2.7.13.3"/>
    </reaction>
</comment>
<dbReference type="PANTHER" id="PTHR45569:SF1">
    <property type="entry name" value="SENSOR PROTEIN KDPD"/>
    <property type="match status" value="1"/>
</dbReference>
<dbReference type="SMART" id="SM00388">
    <property type="entry name" value="HisKA"/>
    <property type="match status" value="1"/>
</dbReference>
<comment type="caution">
    <text evidence="15">The sequence shown here is derived from an EMBL/GenBank/DDBJ whole genome shotgun (WGS) entry which is preliminary data.</text>
</comment>
<evidence type="ECO:0000256" key="1">
    <source>
        <dbReference type="ARBA" id="ARBA00000085"/>
    </source>
</evidence>
<dbReference type="Pfam" id="PF13493">
    <property type="entry name" value="DUF4118"/>
    <property type="match status" value="1"/>
</dbReference>
<evidence type="ECO:0000256" key="11">
    <source>
        <dbReference type="ARBA" id="ARBA00023012"/>
    </source>
</evidence>
<organism evidence="15">
    <name type="scientific">Thermorudis peleae</name>
    <dbReference type="NCBI Taxonomy" id="1382356"/>
    <lineage>
        <taxon>Bacteria</taxon>
        <taxon>Pseudomonadati</taxon>
        <taxon>Thermomicrobiota</taxon>
        <taxon>Thermomicrobia</taxon>
        <taxon>Thermomicrobia incertae sedis</taxon>
        <taxon>Thermorudis</taxon>
    </lineage>
</organism>
<dbReference type="SUPFAM" id="SSF55874">
    <property type="entry name" value="ATPase domain of HSP90 chaperone/DNA topoisomerase II/histidine kinase"/>
    <property type="match status" value="1"/>
</dbReference>
<dbReference type="InterPro" id="IPR003018">
    <property type="entry name" value="GAF"/>
</dbReference>
<protein>
    <recommendedName>
        <fullName evidence="3">histidine kinase</fullName>
        <ecNumber evidence="3">2.7.13.3</ecNumber>
    </recommendedName>
</protein>
<dbReference type="Gene3D" id="3.30.565.10">
    <property type="entry name" value="Histidine kinase-like ATPase, C-terminal domain"/>
    <property type="match status" value="1"/>
</dbReference>
<dbReference type="Gene3D" id="1.20.120.620">
    <property type="entry name" value="Backbone structure of the membrane domain of e. Coli histidine kinase receptor kdpd"/>
    <property type="match status" value="1"/>
</dbReference>
<feature type="transmembrane region" description="Helical" evidence="13">
    <location>
        <begin position="26"/>
        <end position="46"/>
    </location>
</feature>
<dbReference type="SMART" id="SM00065">
    <property type="entry name" value="GAF"/>
    <property type="match status" value="1"/>
</dbReference>
<evidence type="ECO:0000313" key="15">
    <source>
        <dbReference type="EMBL" id="HEG91412.1"/>
    </source>
</evidence>
<dbReference type="FunFam" id="1.10.287.130:FF:000001">
    <property type="entry name" value="Two-component sensor histidine kinase"/>
    <property type="match status" value="1"/>
</dbReference>
<dbReference type="InterPro" id="IPR025201">
    <property type="entry name" value="KdpD_TM"/>
</dbReference>
<comment type="subcellular location">
    <subcellularLocation>
        <location evidence="2">Membrane</location>
        <topology evidence="2">Multi-pass membrane protein</topology>
    </subcellularLocation>
</comment>
<evidence type="ECO:0000256" key="12">
    <source>
        <dbReference type="ARBA" id="ARBA00023136"/>
    </source>
</evidence>
<keyword evidence="11" id="KW-0902">Two-component regulatory system</keyword>
<dbReference type="PRINTS" id="PR00344">
    <property type="entry name" value="BCTRLSENSOR"/>
</dbReference>
<sequence>MVKRASVSESLIQQVHATLRSLTAAWPGYAVALLSVSVVSTVIAIVERRVFIANISLLYLIAVLFTASLFGSGPAVVAAVSAFLAFDFLFVEPRYSITVADPAEWLALLMFLATAIITGQLAANQRRRAEEARAREREAVLLYDVLRLMQGPELTAALQAVATRLQAAFHVDTVGIIVREGPARKPIRVLAGASVPPSAFELTEGQVQVLQEGPLAPPERVQPTGHWVSIVPPRAGRRERLRISRYHIPLKAEERRVGSLMLFNLGQELRFTPSDNRLLLAVAAQLAATLERERLRREATEAEILRRTDELKTVLLNAVSHDLRTPLASIIAAVESLQQHDVVWTEEERQEFLEMIADEARRLDQLVSNLLDLSRIQAGKLQLEKQWRDLGTLIADVIARLRPRLAAHRLVIQVPDRLPPVPVDELRISQVLVNLIENAAKYSPPGSTITVSARWVGQAIEIAVEDEGPGIPHETIPHLFAPFYRAGGDGARPQGTGLGLVIAKHLVEVHGGRIWAENRPSGGARFAFTIPLAEQEHPTPTLAESKP</sequence>
<dbReference type="AlphaFoldDB" id="A0A831TCP0"/>
<dbReference type="EMBL" id="DSIY01000196">
    <property type="protein sequence ID" value="HEG91412.1"/>
    <property type="molecule type" value="Genomic_DNA"/>
</dbReference>
<dbReference type="CDD" id="cd00082">
    <property type="entry name" value="HisKA"/>
    <property type="match status" value="1"/>
</dbReference>
<keyword evidence="9" id="KW-0067">ATP-binding</keyword>